<dbReference type="GO" id="GO:0003723">
    <property type="term" value="F:RNA binding"/>
    <property type="evidence" value="ECO:0007669"/>
    <property type="project" value="UniProtKB-UniRule"/>
</dbReference>
<evidence type="ECO:0000256" key="2">
    <source>
        <dbReference type="ARBA" id="ARBA00022801"/>
    </source>
</evidence>
<protein>
    <submittedName>
        <fullName evidence="9">Transcription termination factor Rho</fullName>
    </submittedName>
</protein>
<feature type="domain" description="Rho RNA-BD" evidence="8">
    <location>
        <begin position="111"/>
        <end position="183"/>
    </location>
</feature>
<dbReference type="Gene3D" id="3.40.50.300">
    <property type="entry name" value="P-loop containing nucleotide triphosphate hydrolases"/>
    <property type="match status" value="1"/>
</dbReference>
<gene>
    <name evidence="9" type="primary">rho</name>
    <name evidence="9" type="ORF">IAB94_00135</name>
</gene>
<dbReference type="Proteomes" id="UP000823913">
    <property type="component" value="Unassembled WGS sequence"/>
</dbReference>
<dbReference type="GO" id="GO:0006353">
    <property type="term" value="P:DNA-templated transcription termination"/>
    <property type="evidence" value="ECO:0007669"/>
    <property type="project" value="UniProtKB-KW"/>
</dbReference>
<keyword evidence="4 7" id="KW-0694">RNA-binding</keyword>
<dbReference type="InterPro" id="IPR003593">
    <property type="entry name" value="AAA+_ATPase"/>
</dbReference>
<organism evidence="9 10">
    <name type="scientific">Candidatus Coproplasma avicola</name>
    <dbReference type="NCBI Taxonomy" id="2840744"/>
    <lineage>
        <taxon>Bacteria</taxon>
        <taxon>Bacillati</taxon>
        <taxon>Bacillota</taxon>
        <taxon>Clostridia</taxon>
        <taxon>Eubacteriales</taxon>
        <taxon>Candidatus Coproplasma</taxon>
    </lineage>
</organism>
<reference evidence="9" key="2">
    <citation type="journal article" date="2021" name="PeerJ">
        <title>Extensive microbial diversity within the chicken gut microbiome revealed by metagenomics and culture.</title>
        <authorList>
            <person name="Gilroy R."/>
            <person name="Ravi A."/>
            <person name="Getino M."/>
            <person name="Pursley I."/>
            <person name="Horton D.L."/>
            <person name="Alikhan N.F."/>
            <person name="Baker D."/>
            <person name="Gharbi K."/>
            <person name="Hall N."/>
            <person name="Watson M."/>
            <person name="Adriaenssens E.M."/>
            <person name="Foster-Nyarko E."/>
            <person name="Jarju S."/>
            <person name="Secka A."/>
            <person name="Antonio M."/>
            <person name="Oren A."/>
            <person name="Chaudhuri R.R."/>
            <person name="La Ragione R."/>
            <person name="Hildebrand F."/>
            <person name="Pallen M.J."/>
        </authorList>
    </citation>
    <scope>NUCLEOTIDE SEQUENCE</scope>
    <source>
        <strain evidence="9">ChiW16-3235</strain>
    </source>
</reference>
<keyword evidence="2" id="KW-0378">Hydrolase</keyword>
<keyword evidence="3" id="KW-0547">Nucleotide-binding</keyword>
<dbReference type="Pfam" id="PF07497">
    <property type="entry name" value="Rho_RNA_bind"/>
    <property type="match status" value="1"/>
</dbReference>
<reference evidence="9" key="1">
    <citation type="submission" date="2020-10" db="EMBL/GenBank/DDBJ databases">
        <authorList>
            <person name="Gilroy R."/>
        </authorList>
    </citation>
    <scope>NUCLEOTIDE SEQUENCE</scope>
    <source>
        <strain evidence="9">ChiW16-3235</strain>
    </source>
</reference>
<dbReference type="Gene3D" id="2.40.50.140">
    <property type="entry name" value="Nucleic acid-binding proteins"/>
    <property type="match status" value="1"/>
</dbReference>
<proteinExistence type="inferred from homology"/>
<sequence length="481" mass="51988">MSQILENLTKKLNACGIHTLRQLGRAVGVYSPTNKKKEELIADIIAIASDRADPAEVNHRGAPPKSEEYDKDLLAEVERCRRYYAGLTPDMPAAQAPLPSGVASPSAKEAGEVFSGVLENDDKFWFVRTRDMQICPEEDVFVHSSFITRFKLRAGDFIVCKAARRAQGEPPAAEYIVSVNGVEPESLCRVPFESLTPCYPDKRLTLEYKGCSLTERAIDLFSPVGRGQRALVFSPPKAGKTTLLRHIALAITKNHPDYRIIAALIDGRPEEVSDFSETLKGAEITYSTFDRGDSYHIRTANLALARSKSIAESGGNAVLLLDGITALSRAHANLSHGSGTFGASGTDFQALMAVKRYFGAARNTSGGGSLTIIAAAVIGTGSEFDDAVCEELRFAANMEISLSAELARGRVFPAMDILSSGARREDLLLSPGELDCVCAVRSSLAEGLGARDIFGAMSHTQNNAEFVRDGAQILQSIRNDR</sequence>
<evidence type="ECO:0000256" key="3">
    <source>
        <dbReference type="ARBA" id="ARBA00022806"/>
    </source>
</evidence>
<dbReference type="EMBL" id="DVHK01000002">
    <property type="protein sequence ID" value="HIR66437.1"/>
    <property type="molecule type" value="Genomic_DNA"/>
</dbReference>
<dbReference type="PANTHER" id="PTHR46425">
    <property type="entry name" value="TRANSCRIPTION TERMINATION FACTOR RHO"/>
    <property type="match status" value="1"/>
</dbReference>
<dbReference type="InterPro" id="IPR027417">
    <property type="entry name" value="P-loop_NTPase"/>
</dbReference>
<comment type="similarity">
    <text evidence="7">Belongs to the Rho family.</text>
</comment>
<evidence type="ECO:0000256" key="1">
    <source>
        <dbReference type="ARBA" id="ARBA00022472"/>
    </source>
</evidence>
<dbReference type="GO" id="GO:0004386">
    <property type="term" value="F:helicase activity"/>
    <property type="evidence" value="ECO:0007669"/>
    <property type="project" value="UniProtKB-KW"/>
</dbReference>
<keyword evidence="1" id="KW-0806">Transcription termination</keyword>
<dbReference type="PANTHER" id="PTHR46425:SF1">
    <property type="entry name" value="TRANSCRIPTION TERMINATION FACTOR RHO"/>
    <property type="match status" value="1"/>
</dbReference>
<dbReference type="SMART" id="SM00382">
    <property type="entry name" value="AAA"/>
    <property type="match status" value="1"/>
</dbReference>
<dbReference type="InterPro" id="IPR012340">
    <property type="entry name" value="NA-bd_OB-fold"/>
</dbReference>
<evidence type="ECO:0000313" key="9">
    <source>
        <dbReference type="EMBL" id="HIR66437.1"/>
    </source>
</evidence>
<accession>A0A9D1E5D2</accession>
<dbReference type="PROSITE" id="PS51856">
    <property type="entry name" value="RHO_RNA_BD"/>
    <property type="match status" value="1"/>
</dbReference>
<evidence type="ECO:0000256" key="6">
    <source>
        <dbReference type="ARBA" id="ARBA00023163"/>
    </source>
</evidence>
<keyword evidence="3" id="KW-0067">ATP-binding</keyword>
<dbReference type="Pfam" id="PF00006">
    <property type="entry name" value="ATP-synt_ab"/>
    <property type="match status" value="1"/>
</dbReference>
<evidence type="ECO:0000256" key="4">
    <source>
        <dbReference type="ARBA" id="ARBA00022884"/>
    </source>
</evidence>
<dbReference type="InterPro" id="IPR011113">
    <property type="entry name" value="Rho_RNA-bd"/>
</dbReference>
<evidence type="ECO:0000256" key="7">
    <source>
        <dbReference type="PROSITE-ProRule" id="PRU01203"/>
    </source>
</evidence>
<keyword evidence="5" id="KW-0805">Transcription regulation</keyword>
<dbReference type="GO" id="GO:0008186">
    <property type="term" value="F:ATP-dependent activity, acting on RNA"/>
    <property type="evidence" value="ECO:0007669"/>
    <property type="project" value="InterPro"/>
</dbReference>
<comment type="caution">
    <text evidence="9">The sequence shown here is derived from an EMBL/GenBank/DDBJ whole genome shotgun (WGS) entry which is preliminary data.</text>
</comment>
<evidence type="ECO:0000256" key="5">
    <source>
        <dbReference type="ARBA" id="ARBA00023015"/>
    </source>
</evidence>
<dbReference type="SUPFAM" id="SSF52540">
    <property type="entry name" value="P-loop containing nucleoside triphosphate hydrolases"/>
    <property type="match status" value="1"/>
</dbReference>
<dbReference type="GO" id="GO:0016787">
    <property type="term" value="F:hydrolase activity"/>
    <property type="evidence" value="ECO:0007669"/>
    <property type="project" value="UniProtKB-KW"/>
</dbReference>
<name>A0A9D1E5D2_9FIRM</name>
<dbReference type="InterPro" id="IPR004665">
    <property type="entry name" value="Term_rho"/>
</dbReference>
<dbReference type="GO" id="GO:0005524">
    <property type="term" value="F:ATP binding"/>
    <property type="evidence" value="ECO:0007669"/>
    <property type="project" value="InterPro"/>
</dbReference>
<keyword evidence="6" id="KW-0804">Transcription</keyword>
<dbReference type="InterPro" id="IPR000194">
    <property type="entry name" value="ATPase_F1/V1/A1_a/bsu_nucl-bd"/>
</dbReference>
<keyword evidence="3" id="KW-0347">Helicase</keyword>
<evidence type="ECO:0000259" key="8">
    <source>
        <dbReference type="PROSITE" id="PS51856"/>
    </source>
</evidence>
<dbReference type="AlphaFoldDB" id="A0A9D1E5D2"/>
<dbReference type="NCBIfam" id="NF006886">
    <property type="entry name" value="PRK09376.1"/>
    <property type="match status" value="1"/>
</dbReference>
<evidence type="ECO:0000313" key="10">
    <source>
        <dbReference type="Proteomes" id="UP000823913"/>
    </source>
</evidence>